<evidence type="ECO:0000259" key="2">
    <source>
        <dbReference type="SMART" id="SM01220"/>
    </source>
</evidence>
<evidence type="ECO:0000313" key="4">
    <source>
        <dbReference type="Proteomes" id="UP001432027"/>
    </source>
</evidence>
<name>A0AAV5U3M8_9BILA</name>
<dbReference type="SMART" id="SM01220">
    <property type="entry name" value="FSA_C"/>
    <property type="match status" value="1"/>
</dbReference>
<dbReference type="InterPro" id="IPR056742">
    <property type="entry name" value="BLTP1_C"/>
</dbReference>
<keyword evidence="4" id="KW-1185">Reference proteome</keyword>
<dbReference type="Proteomes" id="UP001432027">
    <property type="component" value="Unassembled WGS sequence"/>
</dbReference>
<dbReference type="EMBL" id="BTSX01000005">
    <property type="protein sequence ID" value="GMT01466.1"/>
    <property type="molecule type" value="Genomic_DNA"/>
</dbReference>
<proteinExistence type="predicted"/>
<reference evidence="3" key="1">
    <citation type="submission" date="2023-10" db="EMBL/GenBank/DDBJ databases">
        <title>Genome assembly of Pristionchus species.</title>
        <authorList>
            <person name="Yoshida K."/>
            <person name="Sommer R.J."/>
        </authorList>
    </citation>
    <scope>NUCLEOTIDE SEQUENCE</scope>
    <source>
        <strain evidence="3">RS0144</strain>
    </source>
</reference>
<dbReference type="GO" id="GO:0098793">
    <property type="term" value="C:presynapse"/>
    <property type="evidence" value="ECO:0007669"/>
    <property type="project" value="GOC"/>
</dbReference>
<gene>
    <name evidence="3" type="ORF">PENTCL1PPCAC_23640</name>
</gene>
<dbReference type="PANTHER" id="PTHR31640">
    <property type="entry name" value="TRANSMEMBRANE PROTEIN KIAA1109"/>
    <property type="match status" value="1"/>
</dbReference>
<sequence length="795" mass="88692">MKKLDASHDREKWLERKIRDQSDLVKAFVDCNASGAKVEEERKVLRRMENARLKYFMAKIRSGDDVDKGKTRKEKDSRTVTSNPLEKVNMNISAELNIASGKCSLRTPTLTSRASTRDFGTRVTGRQTQTTTSTCTTIIIPSVSANGVYHSGREKERGSLHLALALQSISAPQILTPHMADFVEMMLDPLPSSWPRSEDGVSISSMPSPSSPTLPSADSAPLDTNIFPFDFLILLHVDASEIKFLGQQPRSSAADCRLQLPSLSLAASSRLLSDRRVSLDVSASLSKFSLSVYSPHQTTNHDALSLSLDHLAFVVSRSKNAGVERENRVEMVGSASIGNAVIAYDGRRISELVSFPKPWYRASVVRRLFFGDKYMQPREMNTAKRDMRSEKRWRTKIVVGVRWKELDVKVQMGNTMGSTVWNVKNGEIRTLVEMSSEGEMNGDGMLSLDVCRLHAVGGAIGGDISLKKLQIKCRHTNAPKTPPTNSMRVELKDMMARLEWMSRTILLAEATLPSISFCDDWKHAKVENEVREAVMSMNASISWKTLQLVITSSTVGDVEKMIVKLITFFKDQLRSSKMMWETAIAETSRDFGKEGKNEKETEEEQHGVGIGHWQSLLDMMINIQHGGLLPFPVRDGCTFLNATVHVAGDAFSMVLMNGEIGSTSWALFHFQLPSLLYSTQACLKFRGQGEEKELIRHVIQRAVIALGKSGEKNDKQAVVTRVQWKGVGITSSNNTREMLDTLIVDALRGGKGNDKSCLDLFQFPTLEAVYQSDQEEETVGGEEDEEERQREIFIL</sequence>
<accession>A0AAV5U3M8</accession>
<comment type="caution">
    <text evidence="3">The sequence shown here is derived from an EMBL/GenBank/DDBJ whole genome shotgun (WGS) entry which is preliminary data.</text>
</comment>
<protein>
    <recommendedName>
        <fullName evidence="2">Bridge-like lipid transfer protein family member 1 C-terminal domain-containing protein</fullName>
    </recommendedName>
</protein>
<dbReference type="InterPro" id="IPR033616">
    <property type="entry name" value="BLTP1"/>
</dbReference>
<feature type="compositionally biased region" description="Low complexity" evidence="1">
    <location>
        <begin position="202"/>
        <end position="217"/>
    </location>
</feature>
<feature type="compositionally biased region" description="Acidic residues" evidence="1">
    <location>
        <begin position="773"/>
        <end position="786"/>
    </location>
</feature>
<dbReference type="GO" id="GO:0048488">
    <property type="term" value="P:synaptic vesicle endocytosis"/>
    <property type="evidence" value="ECO:0007669"/>
    <property type="project" value="TreeGrafter"/>
</dbReference>
<organism evidence="3 4">
    <name type="scientific">Pristionchus entomophagus</name>
    <dbReference type="NCBI Taxonomy" id="358040"/>
    <lineage>
        <taxon>Eukaryota</taxon>
        <taxon>Metazoa</taxon>
        <taxon>Ecdysozoa</taxon>
        <taxon>Nematoda</taxon>
        <taxon>Chromadorea</taxon>
        <taxon>Rhabditida</taxon>
        <taxon>Rhabditina</taxon>
        <taxon>Diplogasteromorpha</taxon>
        <taxon>Diplogasteroidea</taxon>
        <taxon>Neodiplogasteridae</taxon>
        <taxon>Pristionchus</taxon>
    </lineage>
</organism>
<dbReference type="Pfam" id="PF25040">
    <property type="entry name" value="BLTP1_C"/>
    <property type="match status" value="2"/>
</dbReference>
<feature type="domain" description="Bridge-like lipid transfer protein family member 1 C-terminal" evidence="2">
    <location>
        <begin position="379"/>
        <end position="794"/>
    </location>
</feature>
<feature type="region of interest" description="Disordered" evidence="1">
    <location>
        <begin position="196"/>
        <end position="217"/>
    </location>
</feature>
<evidence type="ECO:0000313" key="3">
    <source>
        <dbReference type="EMBL" id="GMT01466.1"/>
    </source>
</evidence>
<evidence type="ECO:0000256" key="1">
    <source>
        <dbReference type="SAM" id="MobiDB-lite"/>
    </source>
</evidence>
<feature type="region of interest" description="Disordered" evidence="1">
    <location>
        <begin position="773"/>
        <end position="795"/>
    </location>
</feature>
<dbReference type="AlphaFoldDB" id="A0AAV5U3M8"/>
<dbReference type="PANTHER" id="PTHR31640:SF1">
    <property type="entry name" value="BRIDGE-LIKE LIPID TRANSFER PROTEIN FAMILY MEMBER 1"/>
    <property type="match status" value="1"/>
</dbReference>